<dbReference type="PROSITE" id="PS51352">
    <property type="entry name" value="THIOREDOXIN_2"/>
    <property type="match status" value="1"/>
</dbReference>
<dbReference type="NCBIfam" id="TIGR01068">
    <property type="entry name" value="thioredoxin"/>
    <property type="match status" value="1"/>
</dbReference>
<dbReference type="InterPro" id="IPR017937">
    <property type="entry name" value="Thioredoxin_CS"/>
</dbReference>
<dbReference type="RefSeq" id="WP_188823611.1">
    <property type="nucleotide sequence ID" value="NZ_BMHH01000006.1"/>
</dbReference>
<organism evidence="11 12">
    <name type="scientific">Brucella endophytica</name>
    <dbReference type="NCBI Taxonomy" id="1963359"/>
    <lineage>
        <taxon>Bacteria</taxon>
        <taxon>Pseudomonadati</taxon>
        <taxon>Pseudomonadota</taxon>
        <taxon>Alphaproteobacteria</taxon>
        <taxon>Hyphomicrobiales</taxon>
        <taxon>Brucellaceae</taxon>
        <taxon>Brucella/Ochrobactrum group</taxon>
        <taxon>Brucella</taxon>
    </lineage>
</organism>
<evidence type="ECO:0000256" key="4">
    <source>
        <dbReference type="ARBA" id="ARBA00023157"/>
    </source>
</evidence>
<proteinExistence type="inferred from homology"/>
<sequence>MATVKIDASNFQSDVLQSSEPVVVDFWAEWCGPCKMIAPALEEIASEMAGQVKIAKVNIDENPELAAQFGVRSIPTLLLFKDGELAANMVGAAPKSRLSDWIKVSAAA</sequence>
<dbReference type="GO" id="GO:0045454">
    <property type="term" value="P:cell redox homeostasis"/>
    <property type="evidence" value="ECO:0007669"/>
    <property type="project" value="TreeGrafter"/>
</dbReference>
<accession>A0A916S9R7</accession>
<dbReference type="Pfam" id="PF00085">
    <property type="entry name" value="Thioredoxin"/>
    <property type="match status" value="1"/>
</dbReference>
<comment type="similarity">
    <text evidence="1 7">Belongs to the thioredoxin family.</text>
</comment>
<feature type="active site" description="Nucleophile" evidence="8">
    <location>
        <position position="31"/>
    </location>
</feature>
<reference evidence="11" key="2">
    <citation type="submission" date="2020-09" db="EMBL/GenBank/DDBJ databases">
        <authorList>
            <person name="Sun Q."/>
            <person name="Zhou Y."/>
        </authorList>
    </citation>
    <scope>NUCLEOTIDE SEQUENCE</scope>
    <source>
        <strain evidence="11">CGMCC 1.15082</strain>
    </source>
</reference>
<evidence type="ECO:0000256" key="9">
    <source>
        <dbReference type="PIRSR" id="PIRSR000077-4"/>
    </source>
</evidence>
<feature type="domain" description="Thioredoxin" evidence="10">
    <location>
        <begin position="1"/>
        <end position="107"/>
    </location>
</feature>
<keyword evidence="12" id="KW-1185">Reference proteome</keyword>
<evidence type="ECO:0000256" key="8">
    <source>
        <dbReference type="PIRSR" id="PIRSR000077-1"/>
    </source>
</evidence>
<evidence type="ECO:0000313" key="12">
    <source>
        <dbReference type="Proteomes" id="UP000646478"/>
    </source>
</evidence>
<feature type="active site" description="Nucleophile" evidence="8">
    <location>
        <position position="34"/>
    </location>
</feature>
<reference evidence="11" key="1">
    <citation type="journal article" date="2014" name="Int. J. Syst. Evol. Microbiol.">
        <title>Complete genome sequence of Corynebacterium casei LMG S-19264T (=DSM 44701T), isolated from a smear-ripened cheese.</title>
        <authorList>
            <consortium name="US DOE Joint Genome Institute (JGI-PGF)"/>
            <person name="Walter F."/>
            <person name="Albersmeier A."/>
            <person name="Kalinowski J."/>
            <person name="Ruckert C."/>
        </authorList>
    </citation>
    <scope>NUCLEOTIDE SEQUENCE</scope>
    <source>
        <strain evidence="11">CGMCC 1.15082</strain>
    </source>
</reference>
<keyword evidence="4 9" id="KW-1015">Disulfide bond</keyword>
<evidence type="ECO:0000256" key="7">
    <source>
        <dbReference type="PIRNR" id="PIRNR000077"/>
    </source>
</evidence>
<dbReference type="SUPFAM" id="SSF52833">
    <property type="entry name" value="Thioredoxin-like"/>
    <property type="match status" value="1"/>
</dbReference>
<feature type="site" description="Contributes to redox potential value" evidence="8">
    <location>
        <position position="33"/>
    </location>
</feature>
<comment type="caution">
    <text evidence="11">The sequence shown here is derived from an EMBL/GenBank/DDBJ whole genome shotgun (WGS) entry which is preliminary data.</text>
</comment>
<dbReference type="InterPro" id="IPR036249">
    <property type="entry name" value="Thioredoxin-like_sf"/>
</dbReference>
<evidence type="ECO:0000256" key="6">
    <source>
        <dbReference type="NCBIfam" id="TIGR01068"/>
    </source>
</evidence>
<dbReference type="PRINTS" id="PR00421">
    <property type="entry name" value="THIOREDOXIN"/>
</dbReference>
<dbReference type="PROSITE" id="PS00194">
    <property type="entry name" value="THIOREDOXIN_1"/>
    <property type="match status" value="1"/>
</dbReference>
<dbReference type="CDD" id="cd02947">
    <property type="entry name" value="TRX_family"/>
    <property type="match status" value="1"/>
</dbReference>
<dbReference type="InterPro" id="IPR005746">
    <property type="entry name" value="Thioredoxin"/>
</dbReference>
<dbReference type="Gene3D" id="3.40.30.10">
    <property type="entry name" value="Glutaredoxin"/>
    <property type="match status" value="1"/>
</dbReference>
<gene>
    <name evidence="11" type="primary">trxA</name>
    <name evidence="11" type="ORF">GCM10011491_17940</name>
</gene>
<dbReference type="PANTHER" id="PTHR45663">
    <property type="entry name" value="GEO12009P1"/>
    <property type="match status" value="1"/>
</dbReference>
<evidence type="ECO:0000256" key="2">
    <source>
        <dbReference type="ARBA" id="ARBA00022448"/>
    </source>
</evidence>
<dbReference type="FunFam" id="3.40.30.10:FF:000001">
    <property type="entry name" value="Thioredoxin"/>
    <property type="match status" value="1"/>
</dbReference>
<evidence type="ECO:0000313" key="11">
    <source>
        <dbReference type="EMBL" id="GGA90429.1"/>
    </source>
</evidence>
<dbReference type="PIRSF" id="PIRSF000077">
    <property type="entry name" value="Thioredoxin"/>
    <property type="match status" value="1"/>
</dbReference>
<keyword evidence="3" id="KW-0249">Electron transport</keyword>
<feature type="disulfide bond" description="Redox-active" evidence="9">
    <location>
        <begin position="31"/>
        <end position="34"/>
    </location>
</feature>
<dbReference type="GO" id="GO:0005829">
    <property type="term" value="C:cytosol"/>
    <property type="evidence" value="ECO:0007669"/>
    <property type="project" value="TreeGrafter"/>
</dbReference>
<evidence type="ECO:0000259" key="10">
    <source>
        <dbReference type="PROSITE" id="PS51352"/>
    </source>
</evidence>
<dbReference type="PANTHER" id="PTHR45663:SF11">
    <property type="entry name" value="GEO12009P1"/>
    <property type="match status" value="1"/>
</dbReference>
<dbReference type="GO" id="GO:0015035">
    <property type="term" value="F:protein-disulfide reductase activity"/>
    <property type="evidence" value="ECO:0007669"/>
    <property type="project" value="UniProtKB-UniRule"/>
</dbReference>
<protein>
    <recommendedName>
        <fullName evidence="6 7">Thioredoxin</fullName>
    </recommendedName>
</protein>
<evidence type="ECO:0000256" key="3">
    <source>
        <dbReference type="ARBA" id="ARBA00022982"/>
    </source>
</evidence>
<dbReference type="Proteomes" id="UP000646478">
    <property type="component" value="Unassembled WGS sequence"/>
</dbReference>
<keyword evidence="2" id="KW-0813">Transport</keyword>
<feature type="site" description="Deprotonates C-terminal active site Cys" evidence="8">
    <location>
        <position position="25"/>
    </location>
</feature>
<dbReference type="AlphaFoldDB" id="A0A916S9R7"/>
<dbReference type="InterPro" id="IPR013766">
    <property type="entry name" value="Thioredoxin_domain"/>
</dbReference>
<name>A0A916S9R7_9HYPH</name>
<feature type="site" description="Contributes to redox potential value" evidence="8">
    <location>
        <position position="32"/>
    </location>
</feature>
<dbReference type="EMBL" id="BMHH01000006">
    <property type="protein sequence ID" value="GGA90429.1"/>
    <property type="molecule type" value="Genomic_DNA"/>
</dbReference>
<evidence type="ECO:0000256" key="1">
    <source>
        <dbReference type="ARBA" id="ARBA00008987"/>
    </source>
</evidence>
<evidence type="ECO:0000256" key="5">
    <source>
        <dbReference type="ARBA" id="ARBA00023284"/>
    </source>
</evidence>
<keyword evidence="5 9" id="KW-0676">Redox-active center</keyword>